<evidence type="ECO:0000256" key="8">
    <source>
        <dbReference type="ARBA" id="ARBA00022989"/>
    </source>
</evidence>
<evidence type="ECO:0000259" key="11">
    <source>
        <dbReference type="PROSITE" id="PS52015"/>
    </source>
</evidence>
<dbReference type="Gene3D" id="3.30.1150.10">
    <property type="match status" value="1"/>
</dbReference>
<evidence type="ECO:0000256" key="9">
    <source>
        <dbReference type="ARBA" id="ARBA00023136"/>
    </source>
</evidence>
<sequence length="425" mass="48754">MISFSNWLYESSVLVAGIVLVFQVFLKGRTTFSFNRIFILGGLIIALILPFSPADWFLSGNESNKISMLMDPVTVTSNNIKALITSPFTNWDVVKLLYFSGVILLLFRLVYGLVKLGLLSKSAEFVHHGRFKLAFLPGDFSPFSFFNMIFIEKNTFSEEELKQIIAHETSHSRKWHSLDVILLESVIIFQWFNPFVWFLSRSLKEIHEFQADREVLKRGTPLINYKRLLLYQRTGERLDLVNSFHKSFIKKRFIMMTKNNNPSRRNIVLASTAVMIFFICFMSCNKANNEVNNLYQENVEISKSTSGTKVYNMADEMPEYPGGSQKLRSFLANNTQYPQKAIKNKYEGRVYVKFVISEKGEVKNAEIARSSGHIILDEEALRVVESLPAWTPGKFQGEKVSVNYTVPINFRISDSNAGENDKSEK</sequence>
<evidence type="ECO:0000256" key="6">
    <source>
        <dbReference type="ARBA" id="ARBA00022692"/>
    </source>
</evidence>
<dbReference type="Proteomes" id="UP000244956">
    <property type="component" value="Unassembled WGS sequence"/>
</dbReference>
<dbReference type="GO" id="GO:0031992">
    <property type="term" value="F:energy transducer activity"/>
    <property type="evidence" value="ECO:0007669"/>
    <property type="project" value="TreeGrafter"/>
</dbReference>
<keyword evidence="13" id="KW-1185">Reference proteome</keyword>
<dbReference type="CDD" id="cd07341">
    <property type="entry name" value="M56_BlaR1_MecR1_like"/>
    <property type="match status" value="1"/>
</dbReference>
<comment type="caution">
    <text evidence="12">The sequence shown here is derived from an EMBL/GenBank/DDBJ whole genome shotgun (WGS) entry which is preliminary data.</text>
</comment>
<evidence type="ECO:0000313" key="12">
    <source>
        <dbReference type="EMBL" id="PWE00054.1"/>
    </source>
</evidence>
<feature type="transmembrane region" description="Helical" evidence="10">
    <location>
        <begin position="6"/>
        <end position="26"/>
    </location>
</feature>
<evidence type="ECO:0000256" key="2">
    <source>
        <dbReference type="ARBA" id="ARBA00006555"/>
    </source>
</evidence>
<dbReference type="GO" id="GO:0015031">
    <property type="term" value="P:protein transport"/>
    <property type="evidence" value="ECO:0007669"/>
    <property type="project" value="UniProtKB-KW"/>
</dbReference>
<dbReference type="EMBL" id="QEWP01000004">
    <property type="protein sequence ID" value="PWE00054.1"/>
    <property type="molecule type" value="Genomic_DNA"/>
</dbReference>
<feature type="transmembrane region" description="Helical" evidence="10">
    <location>
        <begin position="266"/>
        <end position="284"/>
    </location>
</feature>
<dbReference type="PROSITE" id="PS52015">
    <property type="entry name" value="TONB_CTD"/>
    <property type="match status" value="1"/>
</dbReference>
<evidence type="ECO:0000256" key="10">
    <source>
        <dbReference type="SAM" id="Phobius"/>
    </source>
</evidence>
<dbReference type="InterPro" id="IPR051045">
    <property type="entry name" value="TonB-dependent_transducer"/>
</dbReference>
<feature type="domain" description="TonB C-terminal" evidence="11">
    <location>
        <begin position="322"/>
        <end position="419"/>
    </location>
</feature>
<dbReference type="NCBIfam" id="TIGR01352">
    <property type="entry name" value="tonB_Cterm"/>
    <property type="match status" value="1"/>
</dbReference>
<name>A0A2U2BAG2_9BACT</name>
<protein>
    <recommendedName>
        <fullName evidence="11">TonB C-terminal domain-containing protein</fullName>
    </recommendedName>
</protein>
<feature type="transmembrane region" description="Helical" evidence="10">
    <location>
        <begin position="38"/>
        <end position="58"/>
    </location>
</feature>
<dbReference type="GO" id="GO:0098797">
    <property type="term" value="C:plasma membrane protein complex"/>
    <property type="evidence" value="ECO:0007669"/>
    <property type="project" value="TreeGrafter"/>
</dbReference>
<dbReference type="Pfam" id="PF03544">
    <property type="entry name" value="TonB_C"/>
    <property type="match status" value="1"/>
</dbReference>
<proteinExistence type="inferred from homology"/>
<dbReference type="PANTHER" id="PTHR33446">
    <property type="entry name" value="PROTEIN TONB-RELATED"/>
    <property type="match status" value="1"/>
</dbReference>
<reference evidence="12 13" key="1">
    <citation type="submission" date="2018-05" db="EMBL/GenBank/DDBJ databases">
        <title>Marinilabilia rubrum sp. nov., isolated from saltern sediment.</title>
        <authorList>
            <person name="Zhang R."/>
        </authorList>
    </citation>
    <scope>NUCLEOTIDE SEQUENCE [LARGE SCALE GENOMIC DNA]</scope>
    <source>
        <strain evidence="12 13">WTE16</strain>
    </source>
</reference>
<keyword evidence="5" id="KW-0997">Cell inner membrane</keyword>
<dbReference type="PANTHER" id="PTHR33446:SF2">
    <property type="entry name" value="PROTEIN TONB"/>
    <property type="match status" value="1"/>
</dbReference>
<evidence type="ECO:0000313" key="13">
    <source>
        <dbReference type="Proteomes" id="UP000244956"/>
    </source>
</evidence>
<comment type="subcellular location">
    <subcellularLocation>
        <location evidence="1">Cell inner membrane</location>
        <topology evidence="1">Single-pass membrane protein</topology>
        <orientation evidence="1">Periplasmic side</orientation>
    </subcellularLocation>
</comment>
<gene>
    <name evidence="12" type="ORF">DDZ16_06750</name>
</gene>
<keyword evidence="7" id="KW-0653">Protein transport</keyword>
<dbReference type="RefSeq" id="WP_109263677.1">
    <property type="nucleotide sequence ID" value="NZ_QEWP01000004.1"/>
</dbReference>
<keyword evidence="8 10" id="KW-1133">Transmembrane helix</keyword>
<dbReference type="Pfam" id="PF05569">
    <property type="entry name" value="Peptidase_M56"/>
    <property type="match status" value="1"/>
</dbReference>
<evidence type="ECO:0000256" key="5">
    <source>
        <dbReference type="ARBA" id="ARBA00022519"/>
    </source>
</evidence>
<keyword evidence="6 10" id="KW-0812">Transmembrane</keyword>
<dbReference type="AlphaFoldDB" id="A0A2U2BAG2"/>
<dbReference type="GO" id="GO:0055085">
    <property type="term" value="P:transmembrane transport"/>
    <property type="evidence" value="ECO:0007669"/>
    <property type="project" value="InterPro"/>
</dbReference>
<dbReference type="OrthoDB" id="9814002at2"/>
<keyword evidence="9 10" id="KW-0472">Membrane</keyword>
<dbReference type="InterPro" id="IPR006260">
    <property type="entry name" value="TonB/TolA_C"/>
</dbReference>
<evidence type="ECO:0000256" key="4">
    <source>
        <dbReference type="ARBA" id="ARBA00022475"/>
    </source>
</evidence>
<accession>A0A2U2BAG2</accession>
<dbReference type="InterPro" id="IPR008756">
    <property type="entry name" value="Peptidase_M56"/>
</dbReference>
<evidence type="ECO:0000256" key="7">
    <source>
        <dbReference type="ARBA" id="ARBA00022927"/>
    </source>
</evidence>
<evidence type="ECO:0000256" key="1">
    <source>
        <dbReference type="ARBA" id="ARBA00004383"/>
    </source>
</evidence>
<keyword evidence="3" id="KW-0813">Transport</keyword>
<dbReference type="InterPro" id="IPR037682">
    <property type="entry name" value="TonB_C"/>
</dbReference>
<dbReference type="SUPFAM" id="SSF74653">
    <property type="entry name" value="TolA/TonB C-terminal domain"/>
    <property type="match status" value="1"/>
</dbReference>
<organism evidence="12 13">
    <name type="scientific">Marinilabilia rubra</name>
    <dbReference type="NCBI Taxonomy" id="2162893"/>
    <lineage>
        <taxon>Bacteria</taxon>
        <taxon>Pseudomonadati</taxon>
        <taxon>Bacteroidota</taxon>
        <taxon>Bacteroidia</taxon>
        <taxon>Marinilabiliales</taxon>
        <taxon>Marinilabiliaceae</taxon>
        <taxon>Marinilabilia</taxon>
    </lineage>
</organism>
<keyword evidence="4" id="KW-1003">Cell membrane</keyword>
<evidence type="ECO:0000256" key="3">
    <source>
        <dbReference type="ARBA" id="ARBA00022448"/>
    </source>
</evidence>
<comment type="similarity">
    <text evidence="2">Belongs to the TonB family.</text>
</comment>
<feature type="transmembrane region" description="Helical" evidence="10">
    <location>
        <begin position="96"/>
        <end position="119"/>
    </location>
</feature>